<dbReference type="GO" id="GO:0006465">
    <property type="term" value="P:signal peptide processing"/>
    <property type="evidence" value="ECO:0007669"/>
    <property type="project" value="InterPro"/>
</dbReference>
<keyword evidence="5" id="KW-0720">Serine protease</keyword>
<evidence type="ECO:0000259" key="8">
    <source>
        <dbReference type="Pfam" id="PF01343"/>
    </source>
</evidence>
<feature type="active site" description="Nucleophile" evidence="7">
    <location>
        <position position="373"/>
    </location>
</feature>
<comment type="subcellular location">
    <subcellularLocation>
        <location evidence="1">Membrane</location>
    </subcellularLocation>
</comment>
<keyword evidence="4 9" id="KW-0378">Hydrolase</keyword>
<reference evidence="9 10" key="1">
    <citation type="submission" date="2020-08" db="EMBL/GenBank/DDBJ databases">
        <title>Sequencing the genomes of 1000 actinobacteria strains.</title>
        <authorList>
            <person name="Klenk H.-P."/>
        </authorList>
    </citation>
    <scope>NUCLEOTIDE SEQUENCE [LARGE SCALE GENOMIC DNA]</scope>
    <source>
        <strain evidence="9 10">DSM 102030</strain>
    </source>
</reference>
<evidence type="ECO:0000256" key="7">
    <source>
        <dbReference type="PIRSR" id="PIRSR001217-1"/>
    </source>
</evidence>
<feature type="domain" description="Peptidase S49" evidence="8">
    <location>
        <begin position="95"/>
        <end position="246"/>
    </location>
</feature>
<dbReference type="EMBL" id="JACHJT010000001">
    <property type="protein sequence ID" value="MBB4933666.1"/>
    <property type="molecule type" value="Genomic_DNA"/>
</dbReference>
<organism evidence="9 10">
    <name type="scientific">Lipingzhangella halophila</name>
    <dbReference type="NCBI Taxonomy" id="1783352"/>
    <lineage>
        <taxon>Bacteria</taxon>
        <taxon>Bacillati</taxon>
        <taxon>Actinomycetota</taxon>
        <taxon>Actinomycetes</taxon>
        <taxon>Streptosporangiales</taxon>
        <taxon>Nocardiopsidaceae</taxon>
        <taxon>Lipingzhangella</taxon>
    </lineage>
</organism>
<evidence type="ECO:0000256" key="6">
    <source>
        <dbReference type="ARBA" id="ARBA00023136"/>
    </source>
</evidence>
<feature type="active site" description="Proton donor/acceptor" evidence="7">
    <location>
        <position position="168"/>
    </location>
</feature>
<accession>A0A7W7RKK9</accession>
<dbReference type="EC" id="3.4.21.-" evidence="9"/>
<comment type="similarity">
    <text evidence="2">Belongs to the peptidase S49 family.</text>
</comment>
<dbReference type="CDD" id="cd07018">
    <property type="entry name" value="S49_SppA_67K_type"/>
    <property type="match status" value="1"/>
</dbReference>
<dbReference type="RefSeq" id="WP_184581242.1">
    <property type="nucleotide sequence ID" value="NZ_JACHJT010000001.1"/>
</dbReference>
<name>A0A7W7RKK9_9ACTN</name>
<protein>
    <submittedName>
        <fullName evidence="9">Protease-4</fullName>
        <ecNumber evidence="9">3.4.21.-</ecNumber>
    </submittedName>
</protein>
<dbReference type="InterPro" id="IPR047272">
    <property type="entry name" value="S49_SppA_C"/>
</dbReference>
<evidence type="ECO:0000256" key="5">
    <source>
        <dbReference type="ARBA" id="ARBA00022825"/>
    </source>
</evidence>
<dbReference type="Proteomes" id="UP000523007">
    <property type="component" value="Unassembled WGS sequence"/>
</dbReference>
<dbReference type="Gene3D" id="3.90.226.10">
    <property type="entry name" value="2-enoyl-CoA Hydratase, Chain A, domain 1"/>
    <property type="match status" value="3"/>
</dbReference>
<dbReference type="InterPro" id="IPR029045">
    <property type="entry name" value="ClpP/crotonase-like_dom_sf"/>
</dbReference>
<dbReference type="AlphaFoldDB" id="A0A7W7RKK9"/>
<keyword evidence="6" id="KW-0472">Membrane</keyword>
<dbReference type="InterPro" id="IPR002142">
    <property type="entry name" value="Peptidase_S49"/>
</dbReference>
<dbReference type="Pfam" id="PF01343">
    <property type="entry name" value="Peptidase_S49"/>
    <property type="match status" value="2"/>
</dbReference>
<dbReference type="GO" id="GO:0016020">
    <property type="term" value="C:membrane"/>
    <property type="evidence" value="ECO:0007669"/>
    <property type="project" value="UniProtKB-SubCell"/>
</dbReference>
<evidence type="ECO:0000256" key="1">
    <source>
        <dbReference type="ARBA" id="ARBA00004370"/>
    </source>
</evidence>
<dbReference type="CDD" id="cd07023">
    <property type="entry name" value="S49_Sppa_N_C"/>
    <property type="match status" value="1"/>
</dbReference>
<dbReference type="InterPro" id="IPR004634">
    <property type="entry name" value="Pept_S49_pIV"/>
</dbReference>
<dbReference type="InterPro" id="IPR047217">
    <property type="entry name" value="S49_SppA_67K_type_N"/>
</dbReference>
<feature type="domain" description="Peptidase S49" evidence="8">
    <location>
        <begin position="358"/>
        <end position="507"/>
    </location>
</feature>
<comment type="caution">
    <text evidence="9">The sequence shown here is derived from an EMBL/GenBank/DDBJ whole genome shotgun (WGS) entry which is preliminary data.</text>
</comment>
<dbReference type="GO" id="GO:0008236">
    <property type="term" value="F:serine-type peptidase activity"/>
    <property type="evidence" value="ECO:0007669"/>
    <property type="project" value="UniProtKB-KW"/>
</dbReference>
<evidence type="ECO:0000256" key="3">
    <source>
        <dbReference type="ARBA" id="ARBA00022670"/>
    </source>
</evidence>
<evidence type="ECO:0000313" key="9">
    <source>
        <dbReference type="EMBL" id="MBB4933666.1"/>
    </source>
</evidence>
<proteinExistence type="inferred from homology"/>
<dbReference type="PIRSF" id="PIRSF001217">
    <property type="entry name" value="Protease_4_SppA"/>
    <property type="match status" value="1"/>
</dbReference>
<dbReference type="SUPFAM" id="SSF52096">
    <property type="entry name" value="ClpP/crotonase"/>
    <property type="match status" value="2"/>
</dbReference>
<keyword evidence="10" id="KW-1185">Reference proteome</keyword>
<sequence>MVDAAKLIEPLSQLRHRRGTSVILELDLTEGLSDDSLADPVSQLIAKRRQRLPDIVEGIRRGAQDPRVRGLIARIDGKPLGFAQVQELRRTIAAFRAAGKPAVAYSESFGEVGPGTVPYYLATAFDEIALLPTGTLGLTGVSVSATFLRDTVDKIGVQYEVGARHEYKTAVNTFTERGLTEPHREATGRIVESLNEQITQGIAERRGLTPEQVRALTDRGPFLATEALSEGLVDRLAYRDEVYTDLLNRFRTPESGGDTPHLQFVSRYQRRHALAARVPSAQREDYIGLIPATGMIITGRSRRAPIGGPVIGSDTLAAAFRAARRDPRVRAVVFRVDSRGGSPVASDIIRREVQLTSEAGTPVIATMGDVAGSGGYYITLGADAIVAHPGTLTGSIGVYMGKAVLAGLLGKLGINTESVDSGEHSAMFNSDRQFSDSEWQRIDAMLDHVYDDFTSKVAEARGMTREQVHDLARGRVWTGSDAREGGLVDQLGGLDTAVRMAREKAGLPVSASVRPYPQMHPLERMRPAESSEDRTAAARVQFDAWGPLAGLSARLGLPAGGPMSMPGTWEIR</sequence>
<dbReference type="PANTHER" id="PTHR33209">
    <property type="entry name" value="PROTEASE 4"/>
    <property type="match status" value="1"/>
</dbReference>
<gene>
    <name evidence="9" type="ORF">F4561_004486</name>
</gene>
<dbReference type="InterPro" id="IPR004635">
    <property type="entry name" value="Pept_S49_SppA"/>
</dbReference>
<evidence type="ECO:0000313" key="10">
    <source>
        <dbReference type="Proteomes" id="UP000523007"/>
    </source>
</evidence>
<evidence type="ECO:0000256" key="4">
    <source>
        <dbReference type="ARBA" id="ARBA00022801"/>
    </source>
</evidence>
<evidence type="ECO:0000256" key="2">
    <source>
        <dbReference type="ARBA" id="ARBA00008683"/>
    </source>
</evidence>
<keyword evidence="3 9" id="KW-0645">Protease</keyword>
<dbReference type="NCBIfam" id="TIGR00706">
    <property type="entry name" value="SppA_dom"/>
    <property type="match status" value="1"/>
</dbReference>
<dbReference type="PANTHER" id="PTHR33209:SF1">
    <property type="entry name" value="PEPTIDASE S49 DOMAIN-CONTAINING PROTEIN"/>
    <property type="match status" value="1"/>
</dbReference>